<dbReference type="AlphaFoldDB" id="A0A0A8Y6C5"/>
<proteinExistence type="predicted"/>
<name>A0A0A8Y6C5_ARUDO</name>
<reference evidence="1" key="2">
    <citation type="journal article" date="2015" name="Data Brief">
        <title>Shoot transcriptome of the giant reed, Arundo donax.</title>
        <authorList>
            <person name="Barrero R.A."/>
            <person name="Guerrero F.D."/>
            <person name="Moolhuijzen P."/>
            <person name="Goolsby J.A."/>
            <person name="Tidwell J."/>
            <person name="Bellgard S.E."/>
            <person name="Bellgard M.I."/>
        </authorList>
    </citation>
    <scope>NUCLEOTIDE SEQUENCE</scope>
    <source>
        <tissue evidence="1">Shoot tissue taken approximately 20 cm above the soil surface</tissue>
    </source>
</reference>
<dbReference type="EMBL" id="GBRH01277280">
    <property type="protein sequence ID" value="JAD20615.1"/>
    <property type="molecule type" value="Transcribed_RNA"/>
</dbReference>
<sequence length="76" mass="8659">MFPTIEGLVDVFHHDAFHFRDLSFHFGQPAHLLWVIHTVLHLISKPWPEISAETVGCSSGCFAPCISLVEILLYHF</sequence>
<accession>A0A0A8Y6C5</accession>
<organism evidence="1">
    <name type="scientific">Arundo donax</name>
    <name type="common">Giant reed</name>
    <name type="synonym">Donax arundinaceus</name>
    <dbReference type="NCBI Taxonomy" id="35708"/>
    <lineage>
        <taxon>Eukaryota</taxon>
        <taxon>Viridiplantae</taxon>
        <taxon>Streptophyta</taxon>
        <taxon>Embryophyta</taxon>
        <taxon>Tracheophyta</taxon>
        <taxon>Spermatophyta</taxon>
        <taxon>Magnoliopsida</taxon>
        <taxon>Liliopsida</taxon>
        <taxon>Poales</taxon>
        <taxon>Poaceae</taxon>
        <taxon>PACMAD clade</taxon>
        <taxon>Arundinoideae</taxon>
        <taxon>Arundineae</taxon>
        <taxon>Arundo</taxon>
    </lineage>
</organism>
<protein>
    <submittedName>
        <fullName evidence="1">Uncharacterized protein</fullName>
    </submittedName>
</protein>
<evidence type="ECO:0000313" key="1">
    <source>
        <dbReference type="EMBL" id="JAD20615.1"/>
    </source>
</evidence>
<reference evidence="1" key="1">
    <citation type="submission" date="2014-09" db="EMBL/GenBank/DDBJ databases">
        <authorList>
            <person name="Magalhaes I.L.F."/>
            <person name="Oliveira U."/>
            <person name="Santos F.R."/>
            <person name="Vidigal T.H.D.A."/>
            <person name="Brescovit A.D."/>
            <person name="Santos A.J."/>
        </authorList>
    </citation>
    <scope>NUCLEOTIDE SEQUENCE</scope>
    <source>
        <tissue evidence="1">Shoot tissue taken approximately 20 cm above the soil surface</tissue>
    </source>
</reference>